<feature type="transmembrane region" description="Helical" evidence="1">
    <location>
        <begin position="51"/>
        <end position="73"/>
    </location>
</feature>
<keyword evidence="1" id="KW-1133">Transmembrane helix</keyword>
<dbReference type="Proteomes" id="UP000032360">
    <property type="component" value="Unassembled WGS sequence"/>
</dbReference>
<dbReference type="AlphaFoldDB" id="A0A0D8HEV6"/>
<dbReference type="STRING" id="1280514.AXFE_26600"/>
<proteinExistence type="predicted"/>
<keyword evidence="1" id="KW-0812">Transmembrane</keyword>
<organism evidence="2 3">
    <name type="scientific">Acidithrix ferrooxidans</name>
    <dbReference type="NCBI Taxonomy" id="1280514"/>
    <lineage>
        <taxon>Bacteria</taxon>
        <taxon>Bacillati</taxon>
        <taxon>Actinomycetota</taxon>
        <taxon>Acidimicrobiia</taxon>
        <taxon>Acidimicrobiales</taxon>
        <taxon>Acidimicrobiaceae</taxon>
        <taxon>Acidithrix</taxon>
    </lineage>
</organism>
<keyword evidence="1" id="KW-0472">Membrane</keyword>
<dbReference type="PANTHER" id="PTHR35007:SF2">
    <property type="entry name" value="PILUS ASSEMBLE PROTEIN"/>
    <property type="match status" value="1"/>
</dbReference>
<evidence type="ECO:0008006" key="4">
    <source>
        <dbReference type="Google" id="ProtNLM"/>
    </source>
</evidence>
<evidence type="ECO:0000313" key="2">
    <source>
        <dbReference type="EMBL" id="KJF16495.1"/>
    </source>
</evidence>
<feature type="transmembrane region" description="Helical" evidence="1">
    <location>
        <begin position="85"/>
        <end position="102"/>
    </location>
</feature>
<feature type="transmembrane region" description="Helical" evidence="1">
    <location>
        <begin position="235"/>
        <end position="255"/>
    </location>
</feature>
<feature type="transmembrane region" description="Helical" evidence="1">
    <location>
        <begin position="261"/>
        <end position="280"/>
    </location>
</feature>
<dbReference type="EMBL" id="JXYS01000081">
    <property type="protein sequence ID" value="KJF16495.1"/>
    <property type="molecule type" value="Genomic_DNA"/>
</dbReference>
<dbReference type="OrthoDB" id="3217742at2"/>
<gene>
    <name evidence="2" type="ORF">AXFE_26600</name>
</gene>
<keyword evidence="3" id="KW-1185">Reference proteome</keyword>
<reference evidence="2 3" key="1">
    <citation type="submission" date="2015-01" db="EMBL/GenBank/DDBJ databases">
        <title>Draft genome of the acidophilic iron oxidizer Acidithrix ferrooxidans strain Py-F3.</title>
        <authorList>
            <person name="Poehlein A."/>
            <person name="Eisen S."/>
            <person name="Schloemann M."/>
            <person name="Johnson B.D."/>
            <person name="Daniel R."/>
            <person name="Muehling M."/>
        </authorList>
    </citation>
    <scope>NUCLEOTIDE SEQUENCE [LARGE SCALE GENOMIC DNA]</scope>
    <source>
        <strain evidence="2 3">Py-F3</strain>
    </source>
</reference>
<sequence length="302" mass="32176">MINPGRFNTKELTTLASGIAFIGASTVIIAHSNAKKTQGKQGHQEKIVEKVNVLLSTFSTGELSLIFALSIFATGTALSLSSSPILGSIVFAITALGGVRGLKIKKETKIRVDALRSWPLILSELQLRIGTMGAPLPNALFSSGKSAPPTISKFFHQAERNFSITGSFDSALAILSKGLNDSGTSIVTELLSVAKDAPGSDLMTLISDLQEDRQAEWDRQSEYEARLAGVRFAKYFVIIVPLGMLGAGSAIAGTGPYQSSLGQLGLVLSLLVLIATWVWASRLSDPKRLYATLKTKEAVLPE</sequence>
<accession>A0A0D8HEV6</accession>
<evidence type="ECO:0000256" key="1">
    <source>
        <dbReference type="SAM" id="Phobius"/>
    </source>
</evidence>
<dbReference type="RefSeq" id="WP_052606358.1">
    <property type="nucleotide sequence ID" value="NZ_JXYS01000081.1"/>
</dbReference>
<feature type="transmembrane region" description="Helical" evidence="1">
    <location>
        <begin position="12"/>
        <end position="30"/>
    </location>
</feature>
<protein>
    <recommendedName>
        <fullName evidence="4">Bacterial type II secretion system protein F domain protein</fullName>
    </recommendedName>
</protein>
<evidence type="ECO:0000313" key="3">
    <source>
        <dbReference type="Proteomes" id="UP000032360"/>
    </source>
</evidence>
<comment type="caution">
    <text evidence="2">The sequence shown here is derived from an EMBL/GenBank/DDBJ whole genome shotgun (WGS) entry which is preliminary data.</text>
</comment>
<name>A0A0D8HEV6_9ACTN</name>
<dbReference type="PANTHER" id="PTHR35007">
    <property type="entry name" value="INTEGRAL MEMBRANE PROTEIN-RELATED"/>
    <property type="match status" value="1"/>
</dbReference>